<protein>
    <recommendedName>
        <fullName evidence="3">Maturase K</fullName>
    </recommendedName>
</protein>
<organism evidence="1 2">
    <name type="scientific">Cichlidogyrus casuarinus</name>
    <dbReference type="NCBI Taxonomy" id="1844966"/>
    <lineage>
        <taxon>Eukaryota</taxon>
        <taxon>Metazoa</taxon>
        <taxon>Spiralia</taxon>
        <taxon>Lophotrochozoa</taxon>
        <taxon>Platyhelminthes</taxon>
        <taxon>Monogenea</taxon>
        <taxon>Monopisthocotylea</taxon>
        <taxon>Dactylogyridea</taxon>
        <taxon>Ancyrocephalidae</taxon>
        <taxon>Cichlidogyrus</taxon>
    </lineage>
</organism>
<sequence length="334" mass="38256">MVHLDKVSFYLEKSEAYDESFMAALLLALVNGSKCSTNDVPDLANQTFLHSIVTYASKQNVLQANKKLCHEILTNTLDTWNFILASPSTGRNHSLNSPHVIRVYKSLTRIERSMNKRVHLTRTLNLIKLFGPLNILVHPLCIASYPFQFLSSTFFEDCRSYSRILENSIALSALITTYKKNLASLEHSHVSRSVLTLLQSVVSRFLFFESQLRSQGLASIQTFVLEPIDSFRFLRQTSIISPDYLEQRMTINVLLNDKVPFKSPPRRVWLLILDQFSERPVHVNPIQSILEASLTIHQLCQIFTEDSTIQHFVQQTSQPKLLKNSLHSFFCLPE</sequence>
<reference evidence="1 2" key="1">
    <citation type="submission" date="2024-11" db="EMBL/GenBank/DDBJ databases">
        <title>Adaptive evolution of stress response genes in parasites aligns with host niche diversity.</title>
        <authorList>
            <person name="Hahn C."/>
            <person name="Resl P."/>
        </authorList>
    </citation>
    <scope>NUCLEOTIDE SEQUENCE [LARGE SCALE GENOMIC DNA]</scope>
    <source>
        <strain evidence="1">EGGRZ-B1_66</strain>
        <tissue evidence="1">Body</tissue>
    </source>
</reference>
<evidence type="ECO:0008006" key="3">
    <source>
        <dbReference type="Google" id="ProtNLM"/>
    </source>
</evidence>
<gene>
    <name evidence="1" type="ORF">Ciccas_008619</name>
</gene>
<accession>A0ABD2PZE6</accession>
<proteinExistence type="predicted"/>
<evidence type="ECO:0000313" key="2">
    <source>
        <dbReference type="Proteomes" id="UP001626550"/>
    </source>
</evidence>
<dbReference type="EMBL" id="JBJKFK010001550">
    <property type="protein sequence ID" value="KAL3312788.1"/>
    <property type="molecule type" value="Genomic_DNA"/>
</dbReference>
<dbReference type="AlphaFoldDB" id="A0ABD2PZE6"/>
<keyword evidence="2" id="KW-1185">Reference proteome</keyword>
<evidence type="ECO:0000313" key="1">
    <source>
        <dbReference type="EMBL" id="KAL3312788.1"/>
    </source>
</evidence>
<comment type="caution">
    <text evidence="1">The sequence shown here is derived from an EMBL/GenBank/DDBJ whole genome shotgun (WGS) entry which is preliminary data.</text>
</comment>
<name>A0ABD2PZE6_9PLAT</name>
<dbReference type="Proteomes" id="UP001626550">
    <property type="component" value="Unassembled WGS sequence"/>
</dbReference>